<protein>
    <submittedName>
        <fullName evidence="3">Bifunctional methyltransferase glycosyl transferase</fullName>
    </submittedName>
</protein>
<name>A0A061R9G7_9CHLO</name>
<keyword evidence="3" id="KW-0808">Transferase</keyword>
<organism evidence="3">
    <name type="scientific">Tetraselmis sp. GSL018</name>
    <dbReference type="NCBI Taxonomy" id="582737"/>
    <lineage>
        <taxon>Eukaryota</taxon>
        <taxon>Viridiplantae</taxon>
        <taxon>Chlorophyta</taxon>
        <taxon>core chlorophytes</taxon>
        <taxon>Chlorodendrophyceae</taxon>
        <taxon>Chlorodendrales</taxon>
        <taxon>Chlorodendraceae</taxon>
        <taxon>Tetraselmis</taxon>
    </lineage>
</organism>
<keyword evidence="1" id="KW-0328">Glycosyltransferase</keyword>
<dbReference type="SUPFAM" id="SSF53756">
    <property type="entry name" value="UDP-Glycosyltransferase/glycogen phosphorylase"/>
    <property type="match status" value="1"/>
</dbReference>
<feature type="domain" description="Glycosyl transferase family 1" evidence="2">
    <location>
        <begin position="430"/>
        <end position="502"/>
    </location>
</feature>
<evidence type="ECO:0000313" key="3">
    <source>
        <dbReference type="EMBL" id="JAC67116.1"/>
    </source>
</evidence>
<dbReference type="Pfam" id="PF00534">
    <property type="entry name" value="Glycos_transf_1"/>
    <property type="match status" value="1"/>
</dbReference>
<dbReference type="InterPro" id="IPR001296">
    <property type="entry name" value="Glyco_trans_1"/>
</dbReference>
<proteinExistence type="predicted"/>
<dbReference type="AlphaFoldDB" id="A0A061R9G7"/>
<dbReference type="Gene3D" id="3.40.50.2000">
    <property type="entry name" value="Glycogen Phosphorylase B"/>
    <property type="match status" value="1"/>
</dbReference>
<dbReference type="Gene3D" id="3.90.550.10">
    <property type="entry name" value="Spore Coat Polysaccharide Biosynthesis Protein SpsA, Chain A"/>
    <property type="match status" value="1"/>
</dbReference>
<dbReference type="GO" id="GO:0032259">
    <property type="term" value="P:methylation"/>
    <property type="evidence" value="ECO:0007669"/>
    <property type="project" value="UniProtKB-KW"/>
</dbReference>
<dbReference type="InterPro" id="IPR029044">
    <property type="entry name" value="Nucleotide-diphossugar_trans"/>
</dbReference>
<dbReference type="GO" id="GO:0008168">
    <property type="term" value="F:methyltransferase activity"/>
    <property type="evidence" value="ECO:0007669"/>
    <property type="project" value="UniProtKB-KW"/>
</dbReference>
<evidence type="ECO:0000259" key="2">
    <source>
        <dbReference type="Pfam" id="PF00534"/>
    </source>
</evidence>
<keyword evidence="3" id="KW-0489">Methyltransferase</keyword>
<dbReference type="EMBL" id="GBEZ01019444">
    <property type="protein sequence ID" value="JAC67116.1"/>
    <property type="molecule type" value="Transcribed_RNA"/>
</dbReference>
<accession>A0A061R9G7</accession>
<dbReference type="GO" id="GO:0016757">
    <property type="term" value="F:glycosyltransferase activity"/>
    <property type="evidence" value="ECO:0007669"/>
    <property type="project" value="UniProtKB-KW"/>
</dbReference>
<dbReference type="SUPFAM" id="SSF53448">
    <property type="entry name" value="Nucleotide-diphospho-sugar transferases"/>
    <property type="match status" value="1"/>
</dbReference>
<dbReference type="Gene3D" id="3.40.50.11090">
    <property type="match status" value="1"/>
</dbReference>
<sequence length="569" mass="64042">MPDVGMVGPLGNAASFQSVPHLTNHETGEWNKNPLENGWNISMMAKAALLLAQVPFLELPILNGFVMLIQRQVLEVIGFMNEEEFPYGYGEENDFAIRCASAGFKVGLAPHVYVWHHKTKSYTSSERQHLLKYSGELLKHKYGTKLREAVKNLRWSSDLLGIRNSFETTLNSSAESLSSSLSILFILNIMGKKSKFMLHGGWISLVQEAVGLCLQGAYSRIAVSEHIVDDFNNAFPVAHKHGIFVGLKAVSYTDLATEITSKGVLYDYYVATHWSTVEAVQRVVKKYPNAISGYYVQDIETGFLTQVRQKIVVSKTYFAAKNGFVFVKTKWLQQQLLQNFNVSAYLISPTLDTKIFFSRISSSMLSVLSVCAMIRIETARRNPLKTLEILIDLKTQYQDRVIISIFGSAPADIQRFLFQNNLTYDVSALKALGILNRNEIAELLRKSDVFLDFSEWQAFGRSGLEAMGCGCVPMLPMHGGTSEYAVHLENSILIDTSSKTSALLFFHQILTGKVNLTKLKITAIATAKLFSIEVVSTKTFQLFRSFHEAWRLKRYLNPSLWYEKRAAEL</sequence>
<gene>
    <name evidence="3" type="ORF">TSPGSL018_11962</name>
</gene>
<reference evidence="3" key="1">
    <citation type="submission" date="2014-05" db="EMBL/GenBank/DDBJ databases">
        <title>The transcriptome of the halophilic microalga Tetraselmis sp. GSL018 isolated from the Great Salt Lake, Utah.</title>
        <authorList>
            <person name="Jinkerson R.E."/>
            <person name="D'Adamo S."/>
            <person name="Posewitz M.C."/>
        </authorList>
    </citation>
    <scope>NUCLEOTIDE SEQUENCE</scope>
    <source>
        <strain evidence="3">GSL018</strain>
    </source>
</reference>
<evidence type="ECO:0000256" key="1">
    <source>
        <dbReference type="ARBA" id="ARBA00022676"/>
    </source>
</evidence>